<organism evidence="2 3">
    <name type="scientific">Melipona quadrifasciata</name>
    <dbReference type="NCBI Taxonomy" id="166423"/>
    <lineage>
        <taxon>Eukaryota</taxon>
        <taxon>Metazoa</taxon>
        <taxon>Ecdysozoa</taxon>
        <taxon>Arthropoda</taxon>
        <taxon>Hexapoda</taxon>
        <taxon>Insecta</taxon>
        <taxon>Pterygota</taxon>
        <taxon>Neoptera</taxon>
        <taxon>Endopterygota</taxon>
        <taxon>Hymenoptera</taxon>
        <taxon>Apocrita</taxon>
        <taxon>Aculeata</taxon>
        <taxon>Apoidea</taxon>
        <taxon>Anthophila</taxon>
        <taxon>Apidae</taxon>
        <taxon>Melipona</taxon>
    </lineage>
</organism>
<dbReference type="Proteomes" id="UP000053105">
    <property type="component" value="Unassembled WGS sequence"/>
</dbReference>
<evidence type="ECO:0000256" key="1">
    <source>
        <dbReference type="SAM" id="MobiDB-lite"/>
    </source>
</evidence>
<dbReference type="OrthoDB" id="10497441at2759"/>
<sequence length="135" mass="15607">MASIEDVAEKGERRTADDIPRTTSKKKRRKSEERDRVADWLDSRQEVHTLPVIQDPARDRRLRAWKAGSSPAYYLKIAKLAVKRRRHRRRGAAYTGRSRAKTTNVVVDVERYVKLADLCATELAHEATRRIPTQV</sequence>
<evidence type="ECO:0000313" key="2">
    <source>
        <dbReference type="EMBL" id="KOX72545.1"/>
    </source>
</evidence>
<gene>
    <name evidence="2" type="ORF">WN51_03077</name>
</gene>
<protein>
    <submittedName>
        <fullName evidence="2">Uncharacterized protein</fullName>
    </submittedName>
</protein>
<feature type="region of interest" description="Disordered" evidence="1">
    <location>
        <begin position="1"/>
        <end position="37"/>
    </location>
</feature>
<reference evidence="2 3" key="1">
    <citation type="submission" date="2015-07" db="EMBL/GenBank/DDBJ databases">
        <title>The genome of Melipona quadrifasciata.</title>
        <authorList>
            <person name="Pan H."/>
            <person name="Kapheim K."/>
        </authorList>
    </citation>
    <scope>NUCLEOTIDE SEQUENCE [LARGE SCALE GENOMIC DNA]</scope>
    <source>
        <strain evidence="2">0111107301</strain>
        <tissue evidence="2">Whole body</tissue>
    </source>
</reference>
<proteinExistence type="predicted"/>
<keyword evidence="3" id="KW-1185">Reference proteome</keyword>
<dbReference type="EMBL" id="KQ435818">
    <property type="protein sequence ID" value="KOX72545.1"/>
    <property type="molecule type" value="Genomic_DNA"/>
</dbReference>
<name>A0A0M8ZWI7_9HYME</name>
<evidence type="ECO:0000313" key="3">
    <source>
        <dbReference type="Proteomes" id="UP000053105"/>
    </source>
</evidence>
<accession>A0A0M8ZWI7</accession>
<feature type="compositionally biased region" description="Basic and acidic residues" evidence="1">
    <location>
        <begin position="7"/>
        <end position="20"/>
    </location>
</feature>
<dbReference type="AlphaFoldDB" id="A0A0M8ZWI7"/>